<feature type="domain" description="N-acetyltransferase" evidence="10">
    <location>
        <begin position="95"/>
        <end position="243"/>
    </location>
</feature>
<dbReference type="InterPro" id="IPR016181">
    <property type="entry name" value="Acyl_CoA_acyltransferase"/>
</dbReference>
<feature type="transmembrane region" description="Helical" evidence="9">
    <location>
        <begin position="461"/>
        <end position="478"/>
    </location>
</feature>
<dbReference type="OrthoDB" id="10039976at2759"/>
<feature type="region of interest" description="Disordered" evidence="8">
    <location>
        <begin position="526"/>
        <end position="547"/>
    </location>
</feature>
<dbReference type="PANTHER" id="PTHR43626">
    <property type="entry name" value="ACYL-COA N-ACYLTRANSFERASE"/>
    <property type="match status" value="1"/>
</dbReference>
<keyword evidence="4 9" id="KW-0812">Transmembrane</keyword>
<dbReference type="GO" id="GO:0016020">
    <property type="term" value="C:membrane"/>
    <property type="evidence" value="ECO:0007669"/>
    <property type="project" value="UniProtKB-SubCell"/>
</dbReference>
<dbReference type="Gene3D" id="3.40.630.30">
    <property type="match status" value="1"/>
</dbReference>
<dbReference type="CDD" id="cd04301">
    <property type="entry name" value="NAT_SF"/>
    <property type="match status" value="1"/>
</dbReference>
<sequence>MYRRLSVVSFDGSYRESSQFLVPTSVNYWSARASRKFKTFQLKAGFWESIKTGLLKNNSTQVIDPPATEEEEDEPLPQEFVLVEKTEPDGTVEQIIFSSGGDIDIYDLQALCDKVGWPRRPLSKLAAALKNSYMVASLHSIRKSPGSEGNEQKILIGMARATSDHAFNATIWDVLVDPGYQGQGLGKALVEKLIRALLQRDIGNITLFADSQVVEFYRNLGFEPDPEGIKGMFWSCLKPKSYYFSVLFLLLLIIFLLSGKSNNADSENEESQKLRVGPNKKFGSNKVSVSTVAFFTLAMAAASGLGAVPFFFVKVDPKWAGLCNGMAGGVMLAASFDLIQEGKDHGNWVFVEQYGEVRMLDIKGGDAAKVILVIGIVTLHSFGEASGVGVSFAGSKGFSQGLLVTLAIAVHNIPEGLAVSLVLASRGVSPHNAMLWTVITSLPQPIVAVPSFICADAFSKFLPFCTGFAAGCMIWMVVAEVLPHAFKEASASQVASAATLSVAFMEALSTFFKNFSLFFLVESKDRKPKQDKHEQHPDPAGLQQEPD</sequence>
<organism evidence="11 12">
    <name type="scientific">Senna tora</name>
    <dbReference type="NCBI Taxonomy" id="362788"/>
    <lineage>
        <taxon>Eukaryota</taxon>
        <taxon>Viridiplantae</taxon>
        <taxon>Streptophyta</taxon>
        <taxon>Embryophyta</taxon>
        <taxon>Tracheophyta</taxon>
        <taxon>Spermatophyta</taxon>
        <taxon>Magnoliopsida</taxon>
        <taxon>eudicotyledons</taxon>
        <taxon>Gunneridae</taxon>
        <taxon>Pentapetalae</taxon>
        <taxon>rosids</taxon>
        <taxon>fabids</taxon>
        <taxon>Fabales</taxon>
        <taxon>Fabaceae</taxon>
        <taxon>Caesalpinioideae</taxon>
        <taxon>Cassia clade</taxon>
        <taxon>Senna</taxon>
    </lineage>
</organism>
<evidence type="ECO:0000256" key="3">
    <source>
        <dbReference type="ARBA" id="ARBA00022679"/>
    </source>
</evidence>
<comment type="caution">
    <text evidence="11">The sequence shown here is derived from an EMBL/GenBank/DDBJ whole genome shotgun (WGS) entry which is preliminary data.</text>
</comment>
<evidence type="ECO:0000256" key="6">
    <source>
        <dbReference type="ARBA" id="ARBA00023136"/>
    </source>
</evidence>
<evidence type="ECO:0000313" key="11">
    <source>
        <dbReference type="EMBL" id="KAF7845196.1"/>
    </source>
</evidence>
<feature type="transmembrane region" description="Helical" evidence="9">
    <location>
        <begin position="292"/>
        <end position="312"/>
    </location>
</feature>
<feature type="transmembrane region" description="Helical" evidence="9">
    <location>
        <begin position="435"/>
        <end position="454"/>
    </location>
</feature>
<keyword evidence="12" id="KW-1185">Reference proteome</keyword>
<dbReference type="GO" id="GO:0005737">
    <property type="term" value="C:cytoplasm"/>
    <property type="evidence" value="ECO:0007669"/>
    <property type="project" value="UniProtKB-ARBA"/>
</dbReference>
<gene>
    <name evidence="11" type="ORF">G2W53_002101</name>
</gene>
<evidence type="ECO:0000259" key="10">
    <source>
        <dbReference type="PROSITE" id="PS51186"/>
    </source>
</evidence>
<evidence type="ECO:0000256" key="7">
    <source>
        <dbReference type="ARBA" id="ARBA00023315"/>
    </source>
</evidence>
<evidence type="ECO:0000256" key="8">
    <source>
        <dbReference type="SAM" id="MobiDB-lite"/>
    </source>
</evidence>
<name>A0A834XJV7_9FABA</name>
<accession>A0A834XJV7</accession>
<keyword evidence="3" id="KW-0808">Transferase</keyword>
<feature type="transmembrane region" description="Helical" evidence="9">
    <location>
        <begin position="242"/>
        <end position="259"/>
    </location>
</feature>
<evidence type="ECO:0000256" key="9">
    <source>
        <dbReference type="SAM" id="Phobius"/>
    </source>
</evidence>
<dbReference type="AlphaFoldDB" id="A0A834XJV7"/>
<dbReference type="Proteomes" id="UP000634136">
    <property type="component" value="Unassembled WGS sequence"/>
</dbReference>
<evidence type="ECO:0000256" key="1">
    <source>
        <dbReference type="ARBA" id="ARBA00004141"/>
    </source>
</evidence>
<dbReference type="Pfam" id="PF02535">
    <property type="entry name" value="Zip"/>
    <property type="match status" value="1"/>
</dbReference>
<dbReference type="GO" id="GO:0046873">
    <property type="term" value="F:metal ion transmembrane transporter activity"/>
    <property type="evidence" value="ECO:0007669"/>
    <property type="project" value="InterPro"/>
</dbReference>
<proteinExistence type="inferred from homology"/>
<keyword evidence="5 9" id="KW-1133">Transmembrane helix</keyword>
<protein>
    <submittedName>
        <fullName evidence="11">Putative zinc transporter</fullName>
    </submittedName>
</protein>
<evidence type="ECO:0000256" key="4">
    <source>
        <dbReference type="ARBA" id="ARBA00022692"/>
    </source>
</evidence>
<dbReference type="Pfam" id="PF00583">
    <property type="entry name" value="Acetyltransf_1"/>
    <property type="match status" value="1"/>
</dbReference>
<dbReference type="InterPro" id="IPR045039">
    <property type="entry name" value="NSI-like"/>
</dbReference>
<evidence type="ECO:0000256" key="2">
    <source>
        <dbReference type="ARBA" id="ARBA00008694"/>
    </source>
</evidence>
<keyword evidence="7" id="KW-0012">Acyltransferase</keyword>
<feature type="transmembrane region" description="Helical" evidence="9">
    <location>
        <begin position="402"/>
        <end position="423"/>
    </location>
</feature>
<dbReference type="SUPFAM" id="SSF55729">
    <property type="entry name" value="Acyl-CoA N-acyltransferases (Nat)"/>
    <property type="match status" value="1"/>
</dbReference>
<comment type="subcellular location">
    <subcellularLocation>
        <location evidence="1">Membrane</location>
        <topology evidence="1">Multi-pass membrane protein</topology>
    </subcellularLocation>
</comment>
<dbReference type="InterPro" id="IPR000182">
    <property type="entry name" value="GNAT_dom"/>
</dbReference>
<feature type="transmembrane region" description="Helical" evidence="9">
    <location>
        <begin position="319"/>
        <end position="339"/>
    </location>
</feature>
<dbReference type="PROSITE" id="PS51186">
    <property type="entry name" value="GNAT"/>
    <property type="match status" value="1"/>
</dbReference>
<evidence type="ECO:0000256" key="5">
    <source>
        <dbReference type="ARBA" id="ARBA00022989"/>
    </source>
</evidence>
<keyword evidence="6 9" id="KW-0472">Membrane</keyword>
<feature type="transmembrane region" description="Helical" evidence="9">
    <location>
        <begin position="370"/>
        <end position="390"/>
    </location>
</feature>
<dbReference type="FunFam" id="3.40.630.30:FF:000059">
    <property type="entry name" value="Putative acetyltransferase NSI"/>
    <property type="match status" value="1"/>
</dbReference>
<dbReference type="InterPro" id="IPR003689">
    <property type="entry name" value="ZIP"/>
</dbReference>
<comment type="similarity">
    <text evidence="2">Belongs to the acetyltransferase family.</text>
</comment>
<dbReference type="GO" id="GO:0005634">
    <property type="term" value="C:nucleus"/>
    <property type="evidence" value="ECO:0007669"/>
    <property type="project" value="UniProtKB-ARBA"/>
</dbReference>
<dbReference type="PANTHER" id="PTHR43626:SF4">
    <property type="entry name" value="GCN5-RELATED N-ACETYLTRANSFERASE 2, CHLOROPLASTIC"/>
    <property type="match status" value="1"/>
</dbReference>
<evidence type="ECO:0000313" key="12">
    <source>
        <dbReference type="Proteomes" id="UP000634136"/>
    </source>
</evidence>
<dbReference type="EMBL" id="JAAIUW010000001">
    <property type="protein sequence ID" value="KAF7845196.1"/>
    <property type="molecule type" value="Genomic_DNA"/>
</dbReference>
<feature type="transmembrane region" description="Helical" evidence="9">
    <location>
        <begin position="498"/>
        <end position="521"/>
    </location>
</feature>
<reference evidence="11" key="1">
    <citation type="submission" date="2020-09" db="EMBL/GenBank/DDBJ databases">
        <title>Genome-Enabled Discovery of Anthraquinone Biosynthesis in Senna tora.</title>
        <authorList>
            <person name="Kang S.-H."/>
            <person name="Pandey R.P."/>
            <person name="Lee C.-M."/>
            <person name="Sim J.-S."/>
            <person name="Jeong J.-T."/>
            <person name="Choi B.-S."/>
            <person name="Jung M."/>
            <person name="Ginzburg D."/>
            <person name="Zhao K."/>
            <person name="Won S.Y."/>
            <person name="Oh T.-J."/>
            <person name="Yu Y."/>
            <person name="Kim N.-H."/>
            <person name="Lee O.R."/>
            <person name="Lee T.-H."/>
            <person name="Bashyal P."/>
            <person name="Kim T.-S."/>
            <person name="Lee W.-H."/>
            <person name="Kawkins C."/>
            <person name="Kim C.-K."/>
            <person name="Kim J.S."/>
            <person name="Ahn B.O."/>
            <person name="Rhee S.Y."/>
            <person name="Sohng J.K."/>
        </authorList>
    </citation>
    <scope>NUCLEOTIDE SEQUENCE</scope>
    <source>
        <tissue evidence="11">Leaf</tissue>
    </source>
</reference>
<dbReference type="GO" id="GO:0008080">
    <property type="term" value="F:N-acetyltransferase activity"/>
    <property type="evidence" value="ECO:0007669"/>
    <property type="project" value="InterPro"/>
</dbReference>